<feature type="region of interest" description="Disordered" evidence="1">
    <location>
        <begin position="14"/>
        <end position="63"/>
    </location>
</feature>
<feature type="compositionally biased region" description="Polar residues" evidence="1">
    <location>
        <begin position="36"/>
        <end position="46"/>
    </location>
</feature>
<dbReference type="AlphaFoldDB" id="A0A914HUJ2"/>
<dbReference type="Proteomes" id="UP000887572">
    <property type="component" value="Unplaced"/>
</dbReference>
<keyword evidence="2" id="KW-1185">Reference proteome</keyword>
<evidence type="ECO:0000313" key="3">
    <source>
        <dbReference type="WBParaSite" id="Gr19_v10_g3897.t2"/>
    </source>
</evidence>
<evidence type="ECO:0000313" key="2">
    <source>
        <dbReference type="Proteomes" id="UP000887572"/>
    </source>
</evidence>
<evidence type="ECO:0000256" key="1">
    <source>
        <dbReference type="SAM" id="MobiDB-lite"/>
    </source>
</evidence>
<reference evidence="3" key="1">
    <citation type="submission" date="2022-11" db="UniProtKB">
        <authorList>
            <consortium name="WormBaseParasite"/>
        </authorList>
    </citation>
    <scope>IDENTIFICATION</scope>
</reference>
<organism evidence="2 3">
    <name type="scientific">Globodera rostochiensis</name>
    <name type="common">Golden nematode worm</name>
    <name type="synonym">Heterodera rostochiensis</name>
    <dbReference type="NCBI Taxonomy" id="31243"/>
    <lineage>
        <taxon>Eukaryota</taxon>
        <taxon>Metazoa</taxon>
        <taxon>Ecdysozoa</taxon>
        <taxon>Nematoda</taxon>
        <taxon>Chromadorea</taxon>
        <taxon>Rhabditida</taxon>
        <taxon>Tylenchina</taxon>
        <taxon>Tylenchomorpha</taxon>
        <taxon>Tylenchoidea</taxon>
        <taxon>Heteroderidae</taxon>
        <taxon>Heteroderinae</taxon>
        <taxon>Globodera</taxon>
    </lineage>
</organism>
<feature type="compositionally biased region" description="Basic and acidic residues" evidence="1">
    <location>
        <begin position="49"/>
        <end position="63"/>
    </location>
</feature>
<name>A0A914HUJ2_GLORO</name>
<feature type="compositionally biased region" description="Polar residues" evidence="1">
    <location>
        <begin position="14"/>
        <end position="23"/>
    </location>
</feature>
<proteinExistence type="predicted"/>
<feature type="region of interest" description="Disordered" evidence="1">
    <location>
        <begin position="108"/>
        <end position="153"/>
    </location>
</feature>
<accession>A0A914HUJ2</accession>
<sequence length="171" mass="19884">MESRPVMAQQQYACHNNNRQKPSFPNPSEGAFDDLQQPQANNNPIESQPEIKVEPHEEQFDGRWRDEPALKGIVKVDHEPHYGAVKVEGKVKHEFEWLEEESREFKEQLEHHVKEEDQDGQVPNTSDHKKIGDDNDYWTDQDESVDGQQTDSNECWNIAEKANGKAHNFHE</sequence>
<feature type="compositionally biased region" description="Acidic residues" evidence="1">
    <location>
        <begin position="134"/>
        <end position="145"/>
    </location>
</feature>
<dbReference type="WBParaSite" id="Gr19_v10_g3897.t2">
    <property type="protein sequence ID" value="Gr19_v10_g3897.t2"/>
    <property type="gene ID" value="Gr19_v10_g3897"/>
</dbReference>
<protein>
    <submittedName>
        <fullName evidence="3">Uncharacterized protein</fullName>
    </submittedName>
</protein>